<proteinExistence type="predicted"/>
<feature type="region of interest" description="Disordered" evidence="1">
    <location>
        <begin position="83"/>
        <end position="163"/>
    </location>
</feature>
<dbReference type="PANTHER" id="PTHR12243:SF63">
    <property type="entry name" value="LD26477P"/>
    <property type="match status" value="1"/>
</dbReference>
<keyword evidence="4" id="KW-1185">Reference proteome</keyword>
<dbReference type="PANTHER" id="PTHR12243">
    <property type="entry name" value="MADF DOMAIN TRANSCRIPTION FACTOR"/>
    <property type="match status" value="1"/>
</dbReference>
<dbReference type="Pfam" id="PF10545">
    <property type="entry name" value="MADF_DNA_bdg"/>
    <property type="match status" value="1"/>
</dbReference>
<feature type="region of interest" description="Disordered" evidence="1">
    <location>
        <begin position="270"/>
        <end position="306"/>
    </location>
</feature>
<evidence type="ECO:0000313" key="3">
    <source>
        <dbReference type="EMBL" id="CAJ0962960.1"/>
    </source>
</evidence>
<comment type="caution">
    <text evidence="3">The sequence shown here is derived from an EMBL/GenBank/DDBJ whole genome shotgun (WGS) entry which is preliminary data.</text>
</comment>
<evidence type="ECO:0000313" key="4">
    <source>
        <dbReference type="Proteomes" id="UP001176940"/>
    </source>
</evidence>
<feature type="domain" description="MADF" evidence="2">
    <location>
        <begin position="193"/>
        <end position="238"/>
    </location>
</feature>
<evidence type="ECO:0000256" key="1">
    <source>
        <dbReference type="SAM" id="MobiDB-lite"/>
    </source>
</evidence>
<name>A0ABN9MD19_9NEOB</name>
<dbReference type="Proteomes" id="UP001176940">
    <property type="component" value="Unassembled WGS sequence"/>
</dbReference>
<gene>
    <name evidence="3" type="ORF">RIMI_LOCUS18451594</name>
</gene>
<feature type="compositionally biased region" description="Low complexity" evidence="1">
    <location>
        <begin position="274"/>
        <end position="289"/>
    </location>
</feature>
<organism evidence="3 4">
    <name type="scientific">Ranitomeya imitator</name>
    <name type="common">mimic poison frog</name>
    <dbReference type="NCBI Taxonomy" id="111125"/>
    <lineage>
        <taxon>Eukaryota</taxon>
        <taxon>Metazoa</taxon>
        <taxon>Chordata</taxon>
        <taxon>Craniata</taxon>
        <taxon>Vertebrata</taxon>
        <taxon>Euteleostomi</taxon>
        <taxon>Amphibia</taxon>
        <taxon>Batrachia</taxon>
        <taxon>Anura</taxon>
        <taxon>Neobatrachia</taxon>
        <taxon>Hyloidea</taxon>
        <taxon>Dendrobatidae</taxon>
        <taxon>Dendrobatinae</taxon>
        <taxon>Ranitomeya</taxon>
    </lineage>
</organism>
<protein>
    <recommendedName>
        <fullName evidence="2">MADF domain-containing protein</fullName>
    </recommendedName>
</protein>
<sequence length="352" mass="38518">MGNLAVGLYTYCVYGKKNVYARTAPKVAEALSLKLSEIEDFDSNERWPAGLVKGIILHFNLMKNQLHSVDFLHLLQKECPQFSVTGSSSRSPHRGQEKRSATRDCPAGGGQEKRSATRDCPAGGGQEKRSATRDCPAGGGQEKRSATRDCPAGGGQEKRSATRDCPAGGALVQVLEARYASLGCRLSLFSLAQVGDVTTRWRSIRDQYRRERQQRERSGAGAPPKKRKYVYFDRLTFLNPSMDLRLTQSNLTDRETGSDSELVIDPVGEGEEVAGPSAAPSGSIPPGSSQLQLQQNIKRPHSSHLQHHQMTLEIAAALLLPWSDHHRRQSDHSVHAAGESFSKAGETWMLGS</sequence>
<dbReference type="InterPro" id="IPR039353">
    <property type="entry name" value="TF_Adf1"/>
</dbReference>
<evidence type="ECO:0000259" key="2">
    <source>
        <dbReference type="Pfam" id="PF10545"/>
    </source>
</evidence>
<accession>A0ABN9MD19</accession>
<reference evidence="3" key="1">
    <citation type="submission" date="2023-07" db="EMBL/GenBank/DDBJ databases">
        <authorList>
            <person name="Stuckert A."/>
        </authorList>
    </citation>
    <scope>NUCLEOTIDE SEQUENCE</scope>
</reference>
<dbReference type="EMBL" id="CAUEEQ010056315">
    <property type="protein sequence ID" value="CAJ0962960.1"/>
    <property type="molecule type" value="Genomic_DNA"/>
</dbReference>
<dbReference type="InterPro" id="IPR006578">
    <property type="entry name" value="MADF-dom"/>
</dbReference>